<evidence type="ECO:0000313" key="1">
    <source>
        <dbReference type="EMBL" id="CAC5387153.1"/>
    </source>
</evidence>
<dbReference type="AlphaFoldDB" id="A0A6J8BTC1"/>
<name>A0A6J8BTC1_MYTCO</name>
<protein>
    <submittedName>
        <fullName evidence="1">Uncharacterized protein</fullName>
    </submittedName>
</protein>
<sequence length="154" mass="17538">MNATQKHTWTDEQYATILEHQAFHEYDYFLNKVVMEGSTKTFPRKPKSNLETNRIDSSANVLTDDVIARHTQFSGGIGQTLDSLYQYSVAARTAVLHSTGSARNNEKDIVTFCRLGKRKTHFSCKDRTFSDFSTFVHTQNQIPGLFFKNGPTVH</sequence>
<proteinExistence type="predicted"/>
<dbReference type="EMBL" id="CACVKT020003976">
    <property type="protein sequence ID" value="CAC5387153.1"/>
    <property type="molecule type" value="Genomic_DNA"/>
</dbReference>
<gene>
    <name evidence="1" type="ORF">MCOR_22519</name>
</gene>
<organism evidence="1 2">
    <name type="scientific">Mytilus coruscus</name>
    <name type="common">Sea mussel</name>
    <dbReference type="NCBI Taxonomy" id="42192"/>
    <lineage>
        <taxon>Eukaryota</taxon>
        <taxon>Metazoa</taxon>
        <taxon>Spiralia</taxon>
        <taxon>Lophotrochozoa</taxon>
        <taxon>Mollusca</taxon>
        <taxon>Bivalvia</taxon>
        <taxon>Autobranchia</taxon>
        <taxon>Pteriomorphia</taxon>
        <taxon>Mytilida</taxon>
        <taxon>Mytiloidea</taxon>
        <taxon>Mytilidae</taxon>
        <taxon>Mytilinae</taxon>
        <taxon>Mytilus</taxon>
    </lineage>
</organism>
<reference evidence="1 2" key="1">
    <citation type="submission" date="2020-06" db="EMBL/GenBank/DDBJ databases">
        <authorList>
            <person name="Li R."/>
            <person name="Bekaert M."/>
        </authorList>
    </citation>
    <scope>NUCLEOTIDE SEQUENCE [LARGE SCALE GENOMIC DNA]</scope>
    <source>
        <strain evidence="2">wild</strain>
    </source>
</reference>
<evidence type="ECO:0000313" key="2">
    <source>
        <dbReference type="Proteomes" id="UP000507470"/>
    </source>
</evidence>
<keyword evidence="2" id="KW-1185">Reference proteome</keyword>
<accession>A0A6J8BTC1</accession>
<dbReference type="Proteomes" id="UP000507470">
    <property type="component" value="Unassembled WGS sequence"/>
</dbReference>